<gene>
    <name evidence="1" type="ORF">THF1A12_10126</name>
</gene>
<reference evidence="1" key="1">
    <citation type="submission" date="2022-01" db="EMBL/GenBank/DDBJ databases">
        <authorList>
            <person name="Lagorce A."/>
        </authorList>
    </citation>
    <scope>NUCLEOTIDE SEQUENCE</scope>
    <source>
        <strain evidence="1">Th15_F1_A12</strain>
    </source>
</reference>
<name>A0AAU9QG78_9VIBR</name>
<accession>A0AAU9QG78</accession>
<proteinExistence type="predicted"/>
<evidence type="ECO:0000313" key="2">
    <source>
        <dbReference type="Proteomes" id="UP001295462"/>
    </source>
</evidence>
<comment type="caution">
    <text evidence="1">The sequence shown here is derived from an EMBL/GenBank/DDBJ whole genome shotgun (WGS) entry which is preliminary data.</text>
</comment>
<organism evidence="1 2">
    <name type="scientific">Vibrio jasicida</name>
    <dbReference type="NCBI Taxonomy" id="766224"/>
    <lineage>
        <taxon>Bacteria</taxon>
        <taxon>Pseudomonadati</taxon>
        <taxon>Pseudomonadota</taxon>
        <taxon>Gammaproteobacteria</taxon>
        <taxon>Vibrionales</taxon>
        <taxon>Vibrionaceae</taxon>
        <taxon>Vibrio</taxon>
    </lineage>
</organism>
<protein>
    <submittedName>
        <fullName evidence="1">Uncharacterized protein</fullName>
    </submittedName>
</protein>
<dbReference type="Proteomes" id="UP001295462">
    <property type="component" value="Unassembled WGS sequence"/>
</dbReference>
<sequence>MKELEFHRKNKKSKRVNKDELSKYKVRKRVEEILEDRKLRKEFEL</sequence>
<dbReference type="RefSeq" id="WP_409587914.1">
    <property type="nucleotide sequence ID" value="NZ_CAKMTZ010000001.1"/>
</dbReference>
<dbReference type="AlphaFoldDB" id="A0AAU9QG78"/>
<dbReference type="EMBL" id="CAKMUD010000001">
    <property type="protein sequence ID" value="CAH1563005.1"/>
    <property type="molecule type" value="Genomic_DNA"/>
</dbReference>
<evidence type="ECO:0000313" key="1">
    <source>
        <dbReference type="EMBL" id="CAH1563005.1"/>
    </source>
</evidence>